<proteinExistence type="predicted"/>
<keyword evidence="2" id="KW-0808">Transferase</keyword>
<evidence type="ECO:0000313" key="3">
    <source>
        <dbReference type="Proteomes" id="UP000554520"/>
    </source>
</evidence>
<dbReference type="InterPro" id="IPR044992">
    <property type="entry name" value="ChyE-like"/>
</dbReference>
<dbReference type="InterPro" id="IPR029062">
    <property type="entry name" value="Class_I_gatase-like"/>
</dbReference>
<sequence length="247" mass="27406">MLSENSHYCDHQAGSMRVLVVQNYQNTGLGQVGRALEEAGAEIDLRQPYLDQILPDDDLDHDALVVLGGDQSALDDDAYPYLPELARLIKRFGDADKAVLGICLGSQLVARGYGGENLLGRSAEFGWREVTGTVAAKSDPVLSAVPQKFPIFHWHSDTFTLPEGAVHLASSQMTRNQAFRIGRAVYGIQFHFEADTKLVDEWKRVFHDQIENIDPHWLVNYRTYLERDGAEADAAGLALARAWVALI</sequence>
<keyword evidence="3" id="KW-1185">Reference proteome</keyword>
<comment type="caution">
    <text evidence="2">The sequence shown here is derived from an EMBL/GenBank/DDBJ whole genome shotgun (WGS) entry which is preliminary data.</text>
</comment>
<dbReference type="PANTHER" id="PTHR42695">
    <property type="entry name" value="GLUTAMINE AMIDOTRANSFERASE YLR126C-RELATED"/>
    <property type="match status" value="1"/>
</dbReference>
<reference evidence="2 3" key="1">
    <citation type="submission" date="2020-08" db="EMBL/GenBank/DDBJ databases">
        <title>Genomic Encyclopedia of Type Strains, Phase III (KMG-III): the genomes of soil and plant-associated and newly described type strains.</title>
        <authorList>
            <person name="Whitman W."/>
        </authorList>
    </citation>
    <scope>NUCLEOTIDE SEQUENCE [LARGE SCALE GENOMIC DNA]</scope>
    <source>
        <strain evidence="2 3">CECT 7015</strain>
    </source>
</reference>
<evidence type="ECO:0000313" key="2">
    <source>
        <dbReference type="EMBL" id="MBB3147815.1"/>
    </source>
</evidence>
<dbReference type="InterPro" id="IPR017926">
    <property type="entry name" value="GATASE"/>
</dbReference>
<protein>
    <submittedName>
        <fullName evidence="2">GMP synthase-like glutamine amidotransferase</fullName>
    </submittedName>
</protein>
<dbReference type="Gene3D" id="3.40.50.880">
    <property type="match status" value="1"/>
</dbReference>
<dbReference type="Proteomes" id="UP000554520">
    <property type="component" value="Unassembled WGS sequence"/>
</dbReference>
<feature type="domain" description="Glutamine amidotransferase" evidence="1">
    <location>
        <begin position="33"/>
        <end position="196"/>
    </location>
</feature>
<dbReference type="PROSITE" id="PS51273">
    <property type="entry name" value="GATASE_TYPE_1"/>
    <property type="match status" value="1"/>
</dbReference>
<dbReference type="EMBL" id="JACHXN010000015">
    <property type="protein sequence ID" value="MBB3147815.1"/>
    <property type="molecule type" value="Genomic_DNA"/>
</dbReference>
<gene>
    <name evidence="2" type="ORF">FHS21_004250</name>
</gene>
<name>A0A839UCZ8_9HYPH</name>
<dbReference type="GO" id="GO:0016740">
    <property type="term" value="F:transferase activity"/>
    <property type="evidence" value="ECO:0007669"/>
    <property type="project" value="UniProtKB-KW"/>
</dbReference>
<dbReference type="SUPFAM" id="SSF52317">
    <property type="entry name" value="Class I glutamine amidotransferase-like"/>
    <property type="match status" value="1"/>
</dbReference>
<dbReference type="PANTHER" id="PTHR42695:SF5">
    <property type="entry name" value="GLUTAMINE AMIDOTRANSFERASE YLR126C-RELATED"/>
    <property type="match status" value="1"/>
</dbReference>
<evidence type="ECO:0000259" key="1">
    <source>
        <dbReference type="Pfam" id="PF00117"/>
    </source>
</evidence>
<dbReference type="Pfam" id="PF00117">
    <property type="entry name" value="GATase"/>
    <property type="match status" value="1"/>
</dbReference>
<organism evidence="2 3">
    <name type="scientific">Phyllobacterium trifolii</name>
    <dbReference type="NCBI Taxonomy" id="300193"/>
    <lineage>
        <taxon>Bacteria</taxon>
        <taxon>Pseudomonadati</taxon>
        <taxon>Pseudomonadota</taxon>
        <taxon>Alphaproteobacteria</taxon>
        <taxon>Hyphomicrobiales</taxon>
        <taxon>Phyllobacteriaceae</taxon>
        <taxon>Phyllobacterium</taxon>
    </lineage>
</organism>
<keyword evidence="2" id="KW-0315">Glutamine amidotransferase</keyword>
<accession>A0A839UCZ8</accession>
<dbReference type="CDD" id="cd01741">
    <property type="entry name" value="GATase1_1"/>
    <property type="match status" value="1"/>
</dbReference>
<dbReference type="GO" id="GO:0005829">
    <property type="term" value="C:cytosol"/>
    <property type="evidence" value="ECO:0007669"/>
    <property type="project" value="TreeGrafter"/>
</dbReference>
<dbReference type="AlphaFoldDB" id="A0A839UCZ8"/>